<comment type="caution">
    <text evidence="1">The sequence shown here is derived from an EMBL/GenBank/DDBJ whole genome shotgun (WGS) entry which is preliminary data.</text>
</comment>
<gene>
    <name evidence="1" type="ORF">AB4Y32_07655</name>
</gene>
<proteinExistence type="predicted"/>
<evidence type="ECO:0000313" key="2">
    <source>
        <dbReference type="Proteomes" id="UP001558850"/>
    </source>
</evidence>
<dbReference type="Proteomes" id="UP001558850">
    <property type="component" value="Unassembled WGS sequence"/>
</dbReference>
<reference evidence="1" key="1">
    <citation type="submission" date="2024-07" db="EMBL/GenBank/DDBJ databases">
        <title>A survey of Mimosa microsymbionts across Brazilian biomes reveals a high diversity of Paraburkholderia nodulating endemic species, but also that Cupriavidus is common as a symbiont of widespread species.</title>
        <authorList>
            <person name="Rouws L."/>
            <person name="Barauna A."/>
            <person name="Beukes C."/>
            <person name="Rouws J.R.C."/>
            <person name="De Faria S.M."/>
            <person name="Gross E."/>
            <person name="Bueno Dos Reis Junior F."/>
            <person name="Simon M.F."/>
            <person name="Maluk M."/>
            <person name="Odee D.W."/>
            <person name="Kenicer G."/>
            <person name="Young J.P.W."/>
            <person name="Reis V.M."/>
            <person name="Zilli J."/>
            <person name="James E.K."/>
        </authorList>
    </citation>
    <scope>NUCLEOTIDE SEQUENCE</scope>
    <source>
        <strain evidence="1">EG181B</strain>
    </source>
</reference>
<dbReference type="EMBL" id="JBFRCH010000003">
    <property type="protein sequence ID" value="MEX3931682.1"/>
    <property type="molecule type" value="Genomic_DNA"/>
</dbReference>
<accession>A0ACC6TWI3</accession>
<protein>
    <submittedName>
        <fullName evidence="1">Uncharacterized protein</fullName>
    </submittedName>
</protein>
<sequence length="208" mass="21456">MTFRPTPAPLRWPQQSGGGGFGSGGGGTVWAAFRNAGPGPLVWDGEPVLRGPYDPSTVEAQLKAARAALSASGGDNDSGGDDGGSLLGVAGAVLSGGSDPDDDGEGTPDMVESLTDGSDPDDDASTPLSDAQPFDYQPNTPSDGDVDELAGGEGTPRNNQAQNKQTNDVARILGLTPSQSWRLHDEISGEGLGFHDLMERAKDMFDLW</sequence>
<keyword evidence="2" id="KW-1185">Reference proteome</keyword>
<name>A0ACC6TWI3_9BURK</name>
<evidence type="ECO:0000313" key="1">
    <source>
        <dbReference type="EMBL" id="MEX3931682.1"/>
    </source>
</evidence>
<organism evidence="1 2">
    <name type="scientific">Paraburkholderia phymatum</name>
    <dbReference type="NCBI Taxonomy" id="148447"/>
    <lineage>
        <taxon>Bacteria</taxon>
        <taxon>Pseudomonadati</taxon>
        <taxon>Pseudomonadota</taxon>
        <taxon>Betaproteobacteria</taxon>
        <taxon>Burkholderiales</taxon>
        <taxon>Burkholderiaceae</taxon>
        <taxon>Paraburkholderia</taxon>
    </lineage>
</organism>